<comment type="caution">
    <text evidence="2">The sequence shown here is derived from an EMBL/GenBank/DDBJ whole genome shotgun (WGS) entry which is preliminary data.</text>
</comment>
<keyword evidence="1" id="KW-0472">Membrane</keyword>
<organism evidence="2 3">
    <name type="scientific">Flammeovirga pacifica</name>
    <dbReference type="NCBI Taxonomy" id="915059"/>
    <lineage>
        <taxon>Bacteria</taxon>
        <taxon>Pseudomonadati</taxon>
        <taxon>Bacteroidota</taxon>
        <taxon>Cytophagia</taxon>
        <taxon>Cytophagales</taxon>
        <taxon>Flammeovirgaceae</taxon>
        <taxon>Flammeovirga</taxon>
    </lineage>
</organism>
<accession>A0A1S1YVL9</accession>
<reference evidence="2 3" key="1">
    <citation type="journal article" date="2012" name="Int. J. Syst. Evol. Microbiol.">
        <title>Flammeovirga pacifica sp. nov., isolated from deep-sea sediment.</title>
        <authorList>
            <person name="Xu H."/>
            <person name="Fu Y."/>
            <person name="Yang N."/>
            <person name="Ding Z."/>
            <person name="Lai Q."/>
            <person name="Zeng R."/>
        </authorList>
    </citation>
    <scope>NUCLEOTIDE SEQUENCE [LARGE SCALE GENOMIC DNA]</scope>
    <source>
        <strain evidence="3">DSM 24597 / LMG 26175 / WPAGA1</strain>
    </source>
</reference>
<protein>
    <submittedName>
        <fullName evidence="2">Uncharacterized protein</fullName>
    </submittedName>
</protein>
<feature type="transmembrane region" description="Helical" evidence="1">
    <location>
        <begin position="12"/>
        <end position="29"/>
    </location>
</feature>
<dbReference type="AlphaFoldDB" id="A0A1S1YVL9"/>
<keyword evidence="1" id="KW-1133">Transmembrane helix</keyword>
<dbReference type="Proteomes" id="UP000179797">
    <property type="component" value="Unassembled WGS sequence"/>
</dbReference>
<keyword evidence="3" id="KW-1185">Reference proteome</keyword>
<dbReference type="EMBL" id="JRYR02000001">
    <property type="protein sequence ID" value="OHX64903.1"/>
    <property type="molecule type" value="Genomic_DNA"/>
</dbReference>
<gene>
    <name evidence="2" type="ORF">NH26_00360</name>
</gene>
<name>A0A1S1YVL9_FLAPC</name>
<keyword evidence="1" id="KW-0812">Transmembrane</keyword>
<dbReference type="STRING" id="915059.NH26_00360"/>
<evidence type="ECO:0000313" key="2">
    <source>
        <dbReference type="EMBL" id="OHX64903.1"/>
    </source>
</evidence>
<feature type="transmembrane region" description="Helical" evidence="1">
    <location>
        <begin position="84"/>
        <end position="104"/>
    </location>
</feature>
<sequence length="114" mass="13603">MYIYVFIKRELQYILLSALFLMIAFIPFHKGYFQLPINKVIPEFEKELDNDANTLLNNVAYYDQSYTSNYQQSTNTVKNVDSTVLYSIFSFLFIFLVFPLRYMLYILDYLLNLG</sequence>
<proteinExistence type="predicted"/>
<evidence type="ECO:0000256" key="1">
    <source>
        <dbReference type="SAM" id="Phobius"/>
    </source>
</evidence>
<evidence type="ECO:0000313" key="3">
    <source>
        <dbReference type="Proteomes" id="UP000179797"/>
    </source>
</evidence>